<dbReference type="NCBIfam" id="TIGR03994">
    <property type="entry name" value="rSAM_HemZ"/>
    <property type="match status" value="1"/>
</dbReference>
<reference evidence="2" key="1">
    <citation type="submission" date="2022-06" db="EMBL/GenBank/DDBJ databases">
        <title>Isolation of gut microbiota from human fecal samples.</title>
        <authorList>
            <person name="Pamer E.G."/>
            <person name="Barat B."/>
            <person name="Waligurski E."/>
            <person name="Medina S."/>
            <person name="Paddock L."/>
            <person name="Mostad J."/>
        </authorList>
    </citation>
    <scope>NUCLEOTIDE SEQUENCE</scope>
    <source>
        <strain evidence="2">DFI.9.91</strain>
    </source>
</reference>
<dbReference type="EMBL" id="JANFYS010000003">
    <property type="protein sequence ID" value="MCQ4769377.1"/>
    <property type="molecule type" value="Genomic_DNA"/>
</dbReference>
<dbReference type="InterPro" id="IPR034505">
    <property type="entry name" value="Coproporphyrinogen-III_oxidase"/>
</dbReference>
<dbReference type="SFLD" id="SFLDG01082">
    <property type="entry name" value="B12-binding_domain_containing"/>
    <property type="match status" value="1"/>
</dbReference>
<comment type="caution">
    <text evidence="2">The sequence shown here is derived from an EMBL/GenBank/DDBJ whole genome shotgun (WGS) entry which is preliminary data.</text>
</comment>
<dbReference type="InterPro" id="IPR023404">
    <property type="entry name" value="rSAM_horseshoe"/>
</dbReference>
<dbReference type="InterPro" id="IPR006638">
    <property type="entry name" value="Elp3/MiaA/NifB-like_rSAM"/>
</dbReference>
<sequence>MKLYLKGHDYKYAAEQMLLTLFPGERPSYPDRPAGEGEDSLTLSLSLGGRWATARAVLTRDGRRWIAAARAPVPAPDAGRVERDRVLQRVVKNAFYRAGVQALGREPPWGGLTGVRPVKLPTRALEQGATRRQADRLLRDLYRVSAPRRALALDCAQATLAAKRTLAPEDVSLYVGIPFCPTRCAYCSFVSADVGRTFSLMEPYVDALCREIAAAGAAVRRGGRRIRSVYIGGGTPTTLSPALLDRLMGALEGAFDLSACAEYTVEAGRPDTITAEKLSVLRQRGCTRVSVNPQSMDDRVLAAIGRAHSAADILRAWDLVRRAGFPYANMDLIAGLPTDTPEGFRASLDQVLSLGPENVTVHTLALKKGSRLTLEKNGALPAPEQVSAMLDYAWGALRAAGYAPYYLYRQKYMSGGFENVGWCRPGAESLYNICMMEELHTILSLGSGGVTKVIDPRAGSLVRQANPKYPKEYIETLDPILQAKENLTWPTN</sequence>
<dbReference type="InterPro" id="IPR058240">
    <property type="entry name" value="rSAM_sf"/>
</dbReference>
<dbReference type="SUPFAM" id="SSF102114">
    <property type="entry name" value="Radical SAM enzymes"/>
    <property type="match status" value="1"/>
</dbReference>
<dbReference type="SFLD" id="SFLDG01065">
    <property type="entry name" value="anaerobic_coproporphyrinogen-I"/>
    <property type="match status" value="1"/>
</dbReference>
<evidence type="ECO:0000313" key="2">
    <source>
        <dbReference type="EMBL" id="MCQ4769377.1"/>
    </source>
</evidence>
<dbReference type="GO" id="GO:0051989">
    <property type="term" value="F:coproporphyrinogen dehydrogenase activity"/>
    <property type="evidence" value="ECO:0007669"/>
    <property type="project" value="UniProtKB-EC"/>
</dbReference>
<proteinExistence type="predicted"/>
<dbReference type="RefSeq" id="WP_256303158.1">
    <property type="nucleotide sequence ID" value="NZ_JANFYS010000003.1"/>
</dbReference>
<dbReference type="Gene3D" id="3.80.30.20">
    <property type="entry name" value="tm_1862 like domain"/>
    <property type="match status" value="1"/>
</dbReference>
<dbReference type="SFLD" id="SFLDS00029">
    <property type="entry name" value="Radical_SAM"/>
    <property type="match status" value="1"/>
</dbReference>
<dbReference type="Proteomes" id="UP001204562">
    <property type="component" value="Unassembled WGS sequence"/>
</dbReference>
<dbReference type="GO" id="GO:0051539">
    <property type="term" value="F:4 iron, 4 sulfur cluster binding"/>
    <property type="evidence" value="ECO:0007669"/>
    <property type="project" value="TreeGrafter"/>
</dbReference>
<dbReference type="SMART" id="SM00729">
    <property type="entry name" value="Elp3"/>
    <property type="match status" value="1"/>
</dbReference>
<evidence type="ECO:0000259" key="1">
    <source>
        <dbReference type="PROSITE" id="PS51918"/>
    </source>
</evidence>
<dbReference type="PANTHER" id="PTHR13932">
    <property type="entry name" value="COPROPORPHYRINIGEN III OXIDASE"/>
    <property type="match status" value="1"/>
</dbReference>
<dbReference type="GO" id="GO:0005737">
    <property type="term" value="C:cytoplasm"/>
    <property type="evidence" value="ECO:0007669"/>
    <property type="project" value="TreeGrafter"/>
</dbReference>
<gene>
    <name evidence="2" type="primary">hemZ</name>
    <name evidence="2" type="ORF">NE579_02705</name>
</gene>
<dbReference type="InterPro" id="IPR023995">
    <property type="entry name" value="HemZ"/>
</dbReference>
<organism evidence="2 3">
    <name type="scientific">Intestinimonas massiliensis</name>
    <name type="common">ex Afouda et al. 2020</name>
    <dbReference type="NCBI Taxonomy" id="1673721"/>
    <lineage>
        <taxon>Bacteria</taxon>
        <taxon>Bacillati</taxon>
        <taxon>Bacillota</taxon>
        <taxon>Clostridia</taxon>
        <taxon>Eubacteriales</taxon>
        <taxon>Intestinimonas</taxon>
    </lineage>
</organism>
<dbReference type="PANTHER" id="PTHR13932:SF1">
    <property type="entry name" value="OXYGEN-INDEPENDENT COPROPORPHYRINOGEN-III OXIDASE-LIKE PROTEIN HEMZ"/>
    <property type="match status" value="1"/>
</dbReference>
<protein>
    <submittedName>
        <fullName evidence="2">Coproporphyrinogen dehydrogenase HemZ</fullName>
        <ecNumber evidence="2">1.3.98.3</ecNumber>
    </submittedName>
</protein>
<feature type="domain" description="Radical SAM core" evidence="1">
    <location>
        <begin position="165"/>
        <end position="403"/>
    </location>
</feature>
<name>A0AAW5JJF8_9FIRM</name>
<dbReference type="InterPro" id="IPR007197">
    <property type="entry name" value="rSAM"/>
</dbReference>
<dbReference type="PROSITE" id="PS51918">
    <property type="entry name" value="RADICAL_SAM"/>
    <property type="match status" value="1"/>
</dbReference>
<dbReference type="CDD" id="cd01335">
    <property type="entry name" value="Radical_SAM"/>
    <property type="match status" value="1"/>
</dbReference>
<dbReference type="SFLD" id="SFLDF00310">
    <property type="entry name" value="oxygen-independent_coproporphy"/>
    <property type="match status" value="1"/>
</dbReference>
<evidence type="ECO:0000313" key="3">
    <source>
        <dbReference type="Proteomes" id="UP001204562"/>
    </source>
</evidence>
<dbReference type="AlphaFoldDB" id="A0AAW5JJF8"/>
<dbReference type="Pfam" id="PF04055">
    <property type="entry name" value="Radical_SAM"/>
    <property type="match status" value="1"/>
</dbReference>
<dbReference type="GO" id="GO:0006779">
    <property type="term" value="P:porphyrin-containing compound biosynthetic process"/>
    <property type="evidence" value="ECO:0007669"/>
    <property type="project" value="TreeGrafter"/>
</dbReference>
<accession>A0AAW5JJF8</accession>
<dbReference type="EC" id="1.3.98.3" evidence="2"/>
<keyword evidence="2" id="KW-0560">Oxidoreductase</keyword>